<evidence type="ECO:0000313" key="5">
    <source>
        <dbReference type="EMBL" id="RGS83044.1"/>
    </source>
</evidence>
<dbReference type="Gene3D" id="1.25.40.10">
    <property type="entry name" value="Tetratricopeptide repeat domain"/>
    <property type="match status" value="1"/>
</dbReference>
<keyword evidence="3" id="KW-0732">Signal</keyword>
<dbReference type="RefSeq" id="WP_008999612.1">
    <property type="nucleotide sequence ID" value="NZ_CAKJZA010000004.1"/>
</dbReference>
<dbReference type="KEGG" id="boa:Bovatus_00691"/>
<gene>
    <name evidence="5" type="ORF">DWX70_14070</name>
    <name evidence="4" type="ORF">PQ628_02480</name>
</gene>
<feature type="signal peptide" evidence="3">
    <location>
        <begin position="1"/>
        <end position="19"/>
    </location>
</feature>
<reference evidence="5 6" key="1">
    <citation type="submission" date="2018-08" db="EMBL/GenBank/DDBJ databases">
        <title>A genome reference for cultivated species of the human gut microbiota.</title>
        <authorList>
            <person name="Zou Y."/>
            <person name="Xue W."/>
            <person name="Luo G."/>
        </authorList>
    </citation>
    <scope>NUCLEOTIDE SEQUENCE [LARGE SCALE GENOMIC DNA]</scope>
    <source>
        <strain evidence="5 6">AF20-9LB</strain>
    </source>
</reference>
<protein>
    <submittedName>
        <fullName evidence="5">Tetratricopeptide repeat protein</fullName>
    </submittedName>
</protein>
<comment type="caution">
    <text evidence="5">The sequence shown here is derived from an EMBL/GenBank/DDBJ whole genome shotgun (WGS) entry which is preliminary data.</text>
</comment>
<keyword evidence="2" id="KW-0812">Transmembrane</keyword>
<dbReference type="AlphaFoldDB" id="A0A395VVE1"/>
<dbReference type="SUPFAM" id="SSF48452">
    <property type="entry name" value="TPR-like"/>
    <property type="match status" value="1"/>
</dbReference>
<feature type="transmembrane region" description="Helical" evidence="2">
    <location>
        <begin position="183"/>
        <end position="203"/>
    </location>
</feature>
<feature type="chain" id="PRO_5017349614" evidence="3">
    <location>
        <begin position="20"/>
        <end position="371"/>
    </location>
</feature>
<dbReference type="EMBL" id="QRVZ01000010">
    <property type="protein sequence ID" value="RGS83044.1"/>
    <property type="molecule type" value="Genomic_DNA"/>
</dbReference>
<keyword evidence="2" id="KW-1133">Transmembrane helix</keyword>
<dbReference type="Proteomes" id="UP000266492">
    <property type="component" value="Unassembled WGS sequence"/>
</dbReference>
<sequence length="371" mass="42430">MNNLRILLYMMLLSLAACHPEGTSVKQGLGKAAQLMAQDPDTASIILETIQSSQMNEAQLAEYNLLCTQLNEDKNIPHSSDKQIRQAASYYEKNGNEYQKSKAYYYLACVESDLEQKEEAEIHFKKAIKLAKETEEYDHLAKICKRCSLYYQKYGNFDEALEMERKAYASQLMLNDGKSDSSVILSSALGMFGVMSLLLGLLWKKNRHALSQLDLFKEEILKKDVESDKLILQCNHLEEKYQSLQLHIYESSPVVSKVRQFKERNVLSSKIPSFSEKDWTELLRLQENVYGLVSKLKEIGPKLTEEDLRVCAFLREGVQPACFADLMKLTTETLTRRISRIKTEKLMLANSKESLEDIVKSLGDLSFCARN</sequence>
<dbReference type="GeneID" id="29453769"/>
<evidence type="ECO:0000313" key="4">
    <source>
        <dbReference type="EMBL" id="MDC7957064.1"/>
    </source>
</evidence>
<evidence type="ECO:0000256" key="2">
    <source>
        <dbReference type="SAM" id="Phobius"/>
    </source>
</evidence>
<organism evidence="5 6">
    <name type="scientific">Bacteroides ovatus</name>
    <dbReference type="NCBI Taxonomy" id="28116"/>
    <lineage>
        <taxon>Bacteria</taxon>
        <taxon>Pseudomonadati</taxon>
        <taxon>Bacteroidota</taxon>
        <taxon>Bacteroidia</taxon>
        <taxon>Bacteroidales</taxon>
        <taxon>Bacteroidaceae</taxon>
        <taxon>Bacteroides</taxon>
    </lineage>
</organism>
<dbReference type="InterPro" id="IPR011990">
    <property type="entry name" value="TPR-like_helical_dom_sf"/>
</dbReference>
<keyword evidence="2" id="KW-0472">Membrane</keyword>
<dbReference type="EMBL" id="JAQQPO010000002">
    <property type="protein sequence ID" value="MDC7957064.1"/>
    <property type="molecule type" value="Genomic_DNA"/>
</dbReference>
<dbReference type="Proteomes" id="UP001215078">
    <property type="component" value="Unassembled WGS sequence"/>
</dbReference>
<keyword evidence="1" id="KW-0802">TPR repeat</keyword>
<name>A0A395VVE1_BACOV</name>
<evidence type="ECO:0000313" key="6">
    <source>
        <dbReference type="Proteomes" id="UP000266492"/>
    </source>
</evidence>
<reference evidence="4" key="2">
    <citation type="submission" date="2022-10" db="EMBL/GenBank/DDBJ databases">
        <title>Human gut microbiome strain richness.</title>
        <authorList>
            <person name="Chen-Liaw A."/>
        </authorList>
    </citation>
    <scope>NUCLEOTIDE SEQUENCE</scope>
    <source>
        <strain evidence="4">RTP21484st1_H8_RTP21484_190118</strain>
    </source>
</reference>
<evidence type="ECO:0000256" key="3">
    <source>
        <dbReference type="SAM" id="SignalP"/>
    </source>
</evidence>
<accession>A0A395VVE1</accession>
<proteinExistence type="predicted"/>
<dbReference type="PROSITE" id="PS51257">
    <property type="entry name" value="PROKAR_LIPOPROTEIN"/>
    <property type="match status" value="1"/>
</dbReference>
<dbReference type="InterPro" id="IPR019734">
    <property type="entry name" value="TPR_rpt"/>
</dbReference>
<evidence type="ECO:0000256" key="1">
    <source>
        <dbReference type="PROSITE-ProRule" id="PRU00339"/>
    </source>
</evidence>
<dbReference type="SMART" id="SM00028">
    <property type="entry name" value="TPR"/>
    <property type="match status" value="1"/>
</dbReference>
<feature type="repeat" description="TPR" evidence="1">
    <location>
        <begin position="101"/>
        <end position="134"/>
    </location>
</feature>
<dbReference type="PROSITE" id="PS50005">
    <property type="entry name" value="TPR"/>
    <property type="match status" value="1"/>
</dbReference>